<feature type="region of interest" description="Disordered" evidence="1">
    <location>
        <begin position="615"/>
        <end position="651"/>
    </location>
</feature>
<reference evidence="3" key="2">
    <citation type="submission" date="2025-09" db="UniProtKB">
        <authorList>
            <consortium name="Ensembl"/>
        </authorList>
    </citation>
    <scope>IDENTIFICATION</scope>
</reference>
<dbReference type="AlphaFoldDB" id="A0A8B9UXA3"/>
<evidence type="ECO:0000313" key="3">
    <source>
        <dbReference type="Ensembl" id="ENSAZOP00000015867.1"/>
    </source>
</evidence>
<dbReference type="SMART" id="SM01243">
    <property type="entry name" value="IRF-3"/>
    <property type="match status" value="1"/>
</dbReference>
<dbReference type="InterPro" id="IPR017855">
    <property type="entry name" value="SMAD-like_dom_sf"/>
</dbReference>
<evidence type="ECO:0000256" key="1">
    <source>
        <dbReference type="SAM" id="MobiDB-lite"/>
    </source>
</evidence>
<feature type="region of interest" description="Disordered" evidence="1">
    <location>
        <begin position="1"/>
        <end position="246"/>
    </location>
</feature>
<feature type="compositionally biased region" description="Polar residues" evidence="1">
    <location>
        <begin position="37"/>
        <end position="51"/>
    </location>
</feature>
<proteinExistence type="predicted"/>
<dbReference type="Ensembl" id="ENSAZOT00000017058.1">
    <property type="protein sequence ID" value="ENSAZOP00000015867.1"/>
    <property type="gene ID" value="ENSAZOG00000010313.1"/>
</dbReference>
<accession>A0A8B9UXA3</accession>
<dbReference type="GO" id="GO:0000981">
    <property type="term" value="F:DNA-binding transcription factor activity, RNA polymerase II-specific"/>
    <property type="evidence" value="ECO:0007669"/>
    <property type="project" value="TreeGrafter"/>
</dbReference>
<dbReference type="GO" id="GO:0005634">
    <property type="term" value="C:nucleus"/>
    <property type="evidence" value="ECO:0007669"/>
    <property type="project" value="TreeGrafter"/>
</dbReference>
<dbReference type="PANTHER" id="PTHR11949">
    <property type="entry name" value="INTERFERON REGULATORY FACTOR"/>
    <property type="match status" value="1"/>
</dbReference>
<dbReference type="PANTHER" id="PTHR11949:SF24">
    <property type="entry name" value="INTERFERON REGULATORY FACTOR 9"/>
    <property type="match status" value="1"/>
</dbReference>
<evidence type="ECO:0000259" key="2">
    <source>
        <dbReference type="SMART" id="SM01243"/>
    </source>
</evidence>
<dbReference type="InterPro" id="IPR008984">
    <property type="entry name" value="SMAD_FHA_dom_sf"/>
</dbReference>
<feature type="compositionally biased region" description="Polar residues" evidence="1">
    <location>
        <begin position="1"/>
        <end position="11"/>
    </location>
</feature>
<dbReference type="GO" id="GO:0002376">
    <property type="term" value="P:immune system process"/>
    <property type="evidence" value="ECO:0007669"/>
    <property type="project" value="TreeGrafter"/>
</dbReference>
<dbReference type="SUPFAM" id="SSF49879">
    <property type="entry name" value="SMAD/FHA domain"/>
    <property type="match status" value="1"/>
</dbReference>
<protein>
    <recommendedName>
        <fullName evidence="2">Interferon regulatory factor-3 domain-containing protein</fullName>
    </recommendedName>
</protein>
<name>A0A8B9UXA3_9AVES</name>
<keyword evidence="4" id="KW-1185">Reference proteome</keyword>
<dbReference type="InterPro" id="IPR019471">
    <property type="entry name" value="Interferon_reg_factor-3"/>
</dbReference>
<sequence>MGSGEQCSEASRGQRGCVGPCAPAHPTHKSKKPPRGCTSSARGTVATSNAPTHRATGARSPQGSGQAAWARPLHPRSHPASLGAPRFFPVPPGSSPGRERGDPGGSVGSPEGTRGGAQVPRGRWVGLPAAQSPQARSPQGGVPSAHRCPWFPPHPSRGRDPGGAAEEPKAASGKTKAKVPNAPSLSPPRRAPEGTAGQGRTRGSGRDGGAGVAHEAEGVADCPNRQRPLPGAALGGRPQDAVPHPLEARGQAGLPAAAGRGALQENDGGPQPPAGEDPQGRAAGSPAEEGVRGAGGSCHAAALPLLSAHPAERGYHIRGAFYGWNPTHGHFLPRPPSYLPVEDVNHSDCWLHVRLYYCDVLVKELTTRTAEGCRIASRAEPAESERLYGPSCMEQIEFPPPRALGGSSRVAGVTEVLERLLPHLERGVLLWVAPEGVFMKRQCQGRVYWNGPLAPHRDWPNKLEREKTYKLLDTQQFLQQLRRYLSQGQPAPQYQIHLCFGEEYPTSASHHFQKLIMAHVSPCGGGARQNHELGGRGFGGQTPSSRRLCASAGGAGVCAGALPSRPAHRPHAAARLPPALCPRRSRPHCPRPPAALPALSGAAEARRSLHRAHGCGERCSASPRLCSSPGDERPPSSDGASSRVQGTWRSGDGGGWMLDGAGAVVFFPRTAGNHLGGVDGCLLGAQGSDPGWWGTGTGSSVLVLGTAGPRCLWCAGIKVVFPTAAWGWGRASSTAGCRDEAGAGSRGS</sequence>
<dbReference type="Gene3D" id="2.60.200.10">
    <property type="match status" value="1"/>
</dbReference>
<reference evidence="3" key="1">
    <citation type="submission" date="2025-08" db="UniProtKB">
        <authorList>
            <consortium name="Ensembl"/>
        </authorList>
    </citation>
    <scope>IDENTIFICATION</scope>
</reference>
<dbReference type="GO" id="GO:0000978">
    <property type="term" value="F:RNA polymerase II cis-regulatory region sequence-specific DNA binding"/>
    <property type="evidence" value="ECO:0007669"/>
    <property type="project" value="TreeGrafter"/>
</dbReference>
<dbReference type="FunFam" id="2.60.200.10:FF:000013">
    <property type="entry name" value="Interferon regulatory factor 8"/>
    <property type="match status" value="1"/>
</dbReference>
<dbReference type="Pfam" id="PF10401">
    <property type="entry name" value="IRF-3"/>
    <property type="match status" value="1"/>
</dbReference>
<organism evidence="3 4">
    <name type="scientific">Anas zonorhyncha</name>
    <name type="common">Eastern spot-billed duck</name>
    <dbReference type="NCBI Taxonomy" id="75864"/>
    <lineage>
        <taxon>Eukaryota</taxon>
        <taxon>Metazoa</taxon>
        <taxon>Chordata</taxon>
        <taxon>Craniata</taxon>
        <taxon>Vertebrata</taxon>
        <taxon>Euteleostomi</taxon>
        <taxon>Archelosauria</taxon>
        <taxon>Archosauria</taxon>
        <taxon>Dinosauria</taxon>
        <taxon>Saurischia</taxon>
        <taxon>Theropoda</taxon>
        <taxon>Coelurosauria</taxon>
        <taxon>Aves</taxon>
        <taxon>Neognathae</taxon>
        <taxon>Galloanserae</taxon>
        <taxon>Anseriformes</taxon>
        <taxon>Anatidae</taxon>
        <taxon>Anatinae</taxon>
        <taxon>Anas</taxon>
    </lineage>
</organism>
<feature type="compositionally biased region" description="Polar residues" evidence="1">
    <location>
        <begin position="638"/>
        <end position="648"/>
    </location>
</feature>
<evidence type="ECO:0000313" key="4">
    <source>
        <dbReference type="Proteomes" id="UP000694549"/>
    </source>
</evidence>
<dbReference type="Proteomes" id="UP000694549">
    <property type="component" value="Unplaced"/>
</dbReference>
<feature type="region of interest" description="Disordered" evidence="1">
    <location>
        <begin position="260"/>
        <end position="295"/>
    </location>
</feature>
<feature type="compositionally biased region" description="Gly residues" evidence="1">
    <location>
        <begin position="196"/>
        <end position="211"/>
    </location>
</feature>
<feature type="domain" description="Interferon regulatory factor-3" evidence="2">
    <location>
        <begin position="348"/>
        <end position="535"/>
    </location>
</feature>